<gene>
    <name evidence="1" type="ORF">LCDPAC02_03010</name>
</gene>
<name>A0A481YPC5_9VIRU</name>
<proteinExistence type="predicted"/>
<evidence type="ECO:0000313" key="1">
    <source>
        <dbReference type="EMBL" id="QBK85102.1"/>
    </source>
</evidence>
<dbReference type="EMBL" id="MK500303">
    <property type="protein sequence ID" value="QBK85102.1"/>
    <property type="molecule type" value="Genomic_DNA"/>
</dbReference>
<protein>
    <submittedName>
        <fullName evidence="1">Uncharacterized protein</fullName>
    </submittedName>
</protein>
<reference evidence="1" key="1">
    <citation type="journal article" date="2019" name="MBio">
        <title>Virus Genomes from Deep Sea Sediments Expand the Ocean Megavirome and Support Independent Origins of Viral Gigantism.</title>
        <authorList>
            <person name="Backstrom D."/>
            <person name="Yutin N."/>
            <person name="Jorgensen S.L."/>
            <person name="Dharamshi J."/>
            <person name="Homa F."/>
            <person name="Zaremba-Niedwiedzka K."/>
            <person name="Spang A."/>
            <person name="Wolf Y.I."/>
            <person name="Koonin E.V."/>
            <person name="Ettema T.J."/>
        </authorList>
    </citation>
    <scope>NUCLEOTIDE SEQUENCE</scope>
</reference>
<sequence length="176" mass="21085">MDHTYIEKLISVYNKSNEPDSFGCGGAFFYANYVLCTGKILCNNYKPIEMPFYCPHCVITKFDGSMNKEKVIDFIKLKLNHNGWIPIDLTWMQSHCFILCSINDQIYIVDSYEYTRPLSKRRFDLDRLQDFLEHPSQLKWNTLFECEIEEYDWDEDIDSWDEEPPYALIFMWNHKV</sequence>
<organism evidence="1">
    <name type="scientific">Pithovirus LCDPAC02</name>
    <dbReference type="NCBI Taxonomy" id="2506601"/>
    <lineage>
        <taxon>Viruses</taxon>
        <taxon>Pithoviruses</taxon>
    </lineage>
</organism>
<accession>A0A481YPC5</accession>